<feature type="domain" description="ABC3 transporter permease C-terminal" evidence="8">
    <location>
        <begin position="748"/>
        <end position="857"/>
    </location>
</feature>
<protein>
    <submittedName>
        <fullName evidence="9">Putative ABC transport system permease protein</fullName>
    </submittedName>
</protein>
<feature type="transmembrane region" description="Helical" evidence="7">
    <location>
        <begin position="787"/>
        <end position="811"/>
    </location>
</feature>
<keyword evidence="3" id="KW-1003">Cell membrane</keyword>
<evidence type="ECO:0000256" key="5">
    <source>
        <dbReference type="ARBA" id="ARBA00022989"/>
    </source>
</evidence>
<evidence type="ECO:0000256" key="2">
    <source>
        <dbReference type="ARBA" id="ARBA00005236"/>
    </source>
</evidence>
<dbReference type="InterPro" id="IPR051447">
    <property type="entry name" value="Lipoprotein-release_system"/>
</dbReference>
<comment type="subcellular location">
    <subcellularLocation>
        <location evidence="1">Cell membrane</location>
        <topology evidence="1">Multi-pass membrane protein</topology>
    </subcellularLocation>
</comment>
<evidence type="ECO:0000313" key="10">
    <source>
        <dbReference type="Proteomes" id="UP000622552"/>
    </source>
</evidence>
<dbReference type="Proteomes" id="UP000622552">
    <property type="component" value="Unassembled WGS sequence"/>
</dbReference>
<evidence type="ECO:0000256" key="3">
    <source>
        <dbReference type="ARBA" id="ARBA00022475"/>
    </source>
</evidence>
<dbReference type="PANTHER" id="PTHR30489:SF0">
    <property type="entry name" value="LIPOPROTEIN-RELEASING SYSTEM TRANSMEMBRANE PROTEIN LOLE"/>
    <property type="match status" value="1"/>
</dbReference>
<keyword evidence="5 7" id="KW-1133">Transmembrane helix</keyword>
<dbReference type="GO" id="GO:0044874">
    <property type="term" value="P:lipoprotein localization to outer membrane"/>
    <property type="evidence" value="ECO:0007669"/>
    <property type="project" value="TreeGrafter"/>
</dbReference>
<proteinExistence type="inferred from homology"/>
<organism evidence="9 10">
    <name type="scientific">Longispora fulva</name>
    <dbReference type="NCBI Taxonomy" id="619741"/>
    <lineage>
        <taxon>Bacteria</taxon>
        <taxon>Bacillati</taxon>
        <taxon>Actinomycetota</taxon>
        <taxon>Actinomycetes</taxon>
        <taxon>Micromonosporales</taxon>
        <taxon>Micromonosporaceae</taxon>
        <taxon>Longispora</taxon>
    </lineage>
</organism>
<feature type="transmembrane region" description="Helical" evidence="7">
    <location>
        <begin position="322"/>
        <end position="348"/>
    </location>
</feature>
<dbReference type="GO" id="GO:0098797">
    <property type="term" value="C:plasma membrane protein complex"/>
    <property type="evidence" value="ECO:0007669"/>
    <property type="project" value="TreeGrafter"/>
</dbReference>
<gene>
    <name evidence="9" type="ORF">IW245_002441</name>
</gene>
<comment type="similarity">
    <text evidence="2">Belongs to the ABC-4 integral membrane protein family. LolC/E subfamily.</text>
</comment>
<dbReference type="EMBL" id="JADOUF010000001">
    <property type="protein sequence ID" value="MBG6136247.1"/>
    <property type="molecule type" value="Genomic_DNA"/>
</dbReference>
<feature type="transmembrane region" description="Helical" evidence="7">
    <location>
        <begin position="836"/>
        <end position="860"/>
    </location>
</feature>
<keyword evidence="10" id="KW-1185">Reference proteome</keyword>
<keyword evidence="4 7" id="KW-0812">Transmembrane</keyword>
<evidence type="ECO:0000256" key="1">
    <source>
        <dbReference type="ARBA" id="ARBA00004651"/>
    </source>
</evidence>
<feature type="transmembrane region" description="Helical" evidence="7">
    <location>
        <begin position="406"/>
        <end position="428"/>
    </location>
</feature>
<evidence type="ECO:0000313" key="9">
    <source>
        <dbReference type="EMBL" id="MBG6136247.1"/>
    </source>
</evidence>
<evidence type="ECO:0000256" key="7">
    <source>
        <dbReference type="SAM" id="Phobius"/>
    </source>
</evidence>
<feature type="transmembrane region" description="Helical" evidence="7">
    <location>
        <begin position="748"/>
        <end position="767"/>
    </location>
</feature>
<feature type="transmembrane region" description="Helical" evidence="7">
    <location>
        <begin position="277"/>
        <end position="301"/>
    </location>
</feature>
<name>A0A8J7KW87_9ACTN</name>
<feature type="domain" description="ABC3 transporter permease C-terminal" evidence="8">
    <location>
        <begin position="283"/>
        <end position="385"/>
    </location>
</feature>
<feature type="transmembrane region" description="Helical" evidence="7">
    <location>
        <begin position="360"/>
        <end position="385"/>
    </location>
</feature>
<reference evidence="9" key="1">
    <citation type="submission" date="2020-11" db="EMBL/GenBank/DDBJ databases">
        <title>Sequencing the genomes of 1000 actinobacteria strains.</title>
        <authorList>
            <person name="Klenk H.-P."/>
        </authorList>
    </citation>
    <scope>NUCLEOTIDE SEQUENCE</scope>
    <source>
        <strain evidence="9">DSM 45356</strain>
    </source>
</reference>
<feature type="transmembrane region" description="Helical" evidence="7">
    <location>
        <begin position="506"/>
        <end position="526"/>
    </location>
</feature>
<evidence type="ECO:0000259" key="8">
    <source>
        <dbReference type="Pfam" id="PF02687"/>
    </source>
</evidence>
<dbReference type="RefSeq" id="WP_197003248.1">
    <property type="nucleotide sequence ID" value="NZ_BONS01000039.1"/>
</dbReference>
<feature type="transmembrane region" description="Helical" evidence="7">
    <location>
        <begin position="448"/>
        <end position="469"/>
    </location>
</feature>
<dbReference type="AlphaFoldDB" id="A0A8J7KW87"/>
<dbReference type="InterPro" id="IPR003838">
    <property type="entry name" value="ABC3_permease_C"/>
</dbReference>
<evidence type="ECO:0000256" key="4">
    <source>
        <dbReference type="ARBA" id="ARBA00022692"/>
    </source>
</evidence>
<evidence type="ECO:0000256" key="6">
    <source>
        <dbReference type="ARBA" id="ARBA00023136"/>
    </source>
</evidence>
<comment type="caution">
    <text evidence="9">The sequence shown here is derived from an EMBL/GenBank/DDBJ whole genome shotgun (WGS) entry which is preliminary data.</text>
</comment>
<feature type="transmembrane region" description="Helical" evidence="7">
    <location>
        <begin position="20"/>
        <end position="41"/>
    </location>
</feature>
<dbReference type="PANTHER" id="PTHR30489">
    <property type="entry name" value="LIPOPROTEIN-RELEASING SYSTEM TRANSMEMBRANE PROTEIN LOLE"/>
    <property type="match status" value="1"/>
</dbReference>
<sequence>MLIWLFATLRRRAGRLAGQAAGIAIAVGLLACLGGFLTTAAGTMTARASGRVPVDWQVQVTGDPATAAATVAAEPAVGPVLAVGFARVPGLSTEAGGATHTTGAAVVVGVPAGYQAAFPTMVRPLTGDGAGVVLAQQTAANLHAAPGSVVTVGRPGLAPVQVTVAGIVDLPHADTLFAPVPTSAAAPSAPPDNVLLLPADVFHSLLDPLAQARPDLVGTQLHARRSHALPADPASAFVTAASASRHAEISLAGTGMVRDNLAAALDAARTDAAYATLLFLFLAVPGAVLAGLLTTVVVAAGATRRRREQALLRTRGATARRILAVTAVEAALVGTGGALVGLGAAVVVGRLAFGPPGPGLAGWLAAAALTGLVIAAGAVLIPAWRDLRTGTVTAARAALGRTRRPLWARLGLDVAALAGAALLLWATSTTGYHLVLAPEGVPRVSVDYWAFAVPALLWTGAGLATWRLAELALRYGRGALGRLLRPLAGPLSGTVAASLSRQRRPIATAIALLTVAVAFAASTATFNATYAHQAEVDARLTNGADVTVTPVPGKNVDLTATLSGVPGVRHMETLEHRFAYVGADLQDLYGVQPTTVTHLSDSYVTGGTAAQLMATLAARPDSILVSAETVADFQLTVGDLIQLRLTDTRTGQQVTVPFHYVGVVREFPTAPTDSFLVANSAYLDQVTGGGTPGAYLLDTTGSDPAAVAGAVRAVLGGDGKVSDITAARGTVGSSLTSVNLTGLTRIELAFALVLAAAAGGLVLALGLAERRRSFTIATALGATRAHLIGFIAGEAVVITLPALVLGALLGWGVSQTLVTVLAGVFDPPPDQLSVPWPYLAALAAATLLAITATVVGLTAATRRVDLTLIRHTD</sequence>
<keyword evidence="6 7" id="KW-0472">Membrane</keyword>
<accession>A0A8J7KW87</accession>
<dbReference type="Pfam" id="PF02687">
    <property type="entry name" value="FtsX"/>
    <property type="match status" value="2"/>
</dbReference>